<evidence type="ECO:0000313" key="1">
    <source>
        <dbReference type="EMBL" id="MQN00516.1"/>
    </source>
</evidence>
<accession>A0A6N7IY12</accession>
<proteinExistence type="predicted"/>
<comment type="caution">
    <text evidence="1">The sequence shown here is derived from an EMBL/GenBank/DDBJ whole genome shotgun (WGS) entry which is preliminary data.</text>
</comment>
<name>A0A6N7IY12_9FIRM</name>
<dbReference type="EMBL" id="VOGC01000002">
    <property type="protein sequence ID" value="MQN00516.1"/>
    <property type="molecule type" value="Genomic_DNA"/>
</dbReference>
<keyword evidence="2" id="KW-1185">Reference proteome</keyword>
<evidence type="ECO:0000313" key="2">
    <source>
        <dbReference type="Proteomes" id="UP000460257"/>
    </source>
</evidence>
<dbReference type="AlphaFoldDB" id="A0A6N7IY12"/>
<dbReference type="Proteomes" id="UP000460257">
    <property type="component" value="Unassembled WGS sequence"/>
</dbReference>
<gene>
    <name evidence="1" type="ORF">FRC54_00715</name>
</gene>
<protein>
    <submittedName>
        <fullName evidence="1">Uncharacterized protein</fullName>
    </submittedName>
</protein>
<sequence>MSERQARYALSKLGYGLHKSRVHNIHADNLGGYSIYDLYGNYVVAGSRFELTIDDVVDWIAERS</sequence>
<organism evidence="1 2">
    <name type="scientific">Candidatus Weimeria bifida</name>
    <dbReference type="NCBI Taxonomy" id="2599074"/>
    <lineage>
        <taxon>Bacteria</taxon>
        <taxon>Bacillati</taxon>
        <taxon>Bacillota</taxon>
        <taxon>Clostridia</taxon>
        <taxon>Lachnospirales</taxon>
        <taxon>Lachnospiraceae</taxon>
        <taxon>Candidatus Weimeria</taxon>
    </lineage>
</organism>
<reference evidence="1" key="1">
    <citation type="journal article" date="2020" name="Appl. Environ. Microbiol.">
        <title>Medium-Chain Fatty Acid Synthesis by 'Candidatus Weimeria bifida' gen. nov., sp. nov., and 'Candidatus Pseudoramibacter fermentans' sp. nov.</title>
        <authorList>
            <person name="Scarborough M.J."/>
            <person name="Myers K.S."/>
            <person name="Donohue T.J."/>
            <person name="Noguera D.R."/>
        </authorList>
    </citation>
    <scope>NUCLEOTIDE SEQUENCE</scope>
    <source>
        <strain evidence="1">LCO1.1</strain>
    </source>
</reference>